<comment type="caution">
    <text evidence="2">The sequence shown here is derived from an EMBL/GenBank/DDBJ whole genome shotgun (WGS) entry which is preliminary data.</text>
</comment>
<dbReference type="EMBL" id="QRKN01000001">
    <property type="protein sequence ID" value="RHI25783.1"/>
    <property type="molecule type" value="Genomic_DNA"/>
</dbReference>
<accession>A0A414ZR92</accession>
<dbReference type="Proteomes" id="UP000285865">
    <property type="component" value="Unassembled WGS sequence"/>
</dbReference>
<proteinExistence type="predicted"/>
<keyword evidence="1" id="KW-0732">Signal</keyword>
<sequence>MKRKIAYILTTSALVMSAFLIGKTMSTQKTVEPKPNAKQYLAVNDIQSIDYYVIKNKLTINTSTDSYDFVPTVNGETETDNICQVYDSSELTEDVLANRQGKLIIEKCVGKVLDDEKNGAIQNADSDYNYISYADVDCTKGDTVTTYLIYNPETNYTDDVIERFDYVQKGE</sequence>
<evidence type="ECO:0000313" key="3">
    <source>
        <dbReference type="Proteomes" id="UP000285865"/>
    </source>
</evidence>
<feature type="signal peptide" evidence="1">
    <location>
        <begin position="1"/>
        <end position="22"/>
    </location>
</feature>
<protein>
    <recommendedName>
        <fullName evidence="4">DUF5067 domain-containing protein</fullName>
    </recommendedName>
</protein>
<gene>
    <name evidence="2" type="ORF">DW172_03625</name>
</gene>
<dbReference type="RefSeq" id="WP_118257259.1">
    <property type="nucleotide sequence ID" value="NZ_QRKN01000001.1"/>
</dbReference>
<evidence type="ECO:0008006" key="4">
    <source>
        <dbReference type="Google" id="ProtNLM"/>
    </source>
</evidence>
<reference evidence="2 3" key="1">
    <citation type="submission" date="2018-08" db="EMBL/GenBank/DDBJ databases">
        <title>A genome reference for cultivated species of the human gut microbiota.</title>
        <authorList>
            <person name="Zou Y."/>
            <person name="Xue W."/>
            <person name="Luo G."/>
        </authorList>
    </citation>
    <scope>NUCLEOTIDE SEQUENCE [LARGE SCALE GENOMIC DNA]</scope>
    <source>
        <strain evidence="2 3">AM16-11</strain>
    </source>
</reference>
<name>A0A414ZR92_9FIRM</name>
<feature type="chain" id="PRO_5039083370" description="DUF5067 domain-containing protein" evidence="1">
    <location>
        <begin position="23"/>
        <end position="171"/>
    </location>
</feature>
<evidence type="ECO:0000256" key="1">
    <source>
        <dbReference type="SAM" id="SignalP"/>
    </source>
</evidence>
<evidence type="ECO:0000313" key="2">
    <source>
        <dbReference type="EMBL" id="RHI25783.1"/>
    </source>
</evidence>
<dbReference type="AlphaFoldDB" id="A0A414ZR92"/>
<organism evidence="2 3">
    <name type="scientific">Agathobacter rectalis</name>
    <dbReference type="NCBI Taxonomy" id="39491"/>
    <lineage>
        <taxon>Bacteria</taxon>
        <taxon>Bacillati</taxon>
        <taxon>Bacillota</taxon>
        <taxon>Clostridia</taxon>
        <taxon>Lachnospirales</taxon>
        <taxon>Lachnospiraceae</taxon>
        <taxon>Agathobacter</taxon>
    </lineage>
</organism>